<dbReference type="PANTHER" id="PTHR31286">
    <property type="entry name" value="GLYCINE-RICH CELL WALL STRUCTURAL PROTEIN 1.8-LIKE"/>
    <property type="match status" value="1"/>
</dbReference>
<dbReference type="EMBL" id="JAGFBR010000006">
    <property type="protein sequence ID" value="KAH0464936.1"/>
    <property type="molecule type" value="Genomic_DNA"/>
</dbReference>
<protein>
    <recommendedName>
        <fullName evidence="3">Transposase</fullName>
    </recommendedName>
</protein>
<organism evidence="1 2">
    <name type="scientific">Dendrobium chrysotoxum</name>
    <name type="common">Orchid</name>
    <dbReference type="NCBI Taxonomy" id="161865"/>
    <lineage>
        <taxon>Eukaryota</taxon>
        <taxon>Viridiplantae</taxon>
        <taxon>Streptophyta</taxon>
        <taxon>Embryophyta</taxon>
        <taxon>Tracheophyta</taxon>
        <taxon>Spermatophyta</taxon>
        <taxon>Magnoliopsida</taxon>
        <taxon>Liliopsida</taxon>
        <taxon>Asparagales</taxon>
        <taxon>Orchidaceae</taxon>
        <taxon>Epidendroideae</taxon>
        <taxon>Malaxideae</taxon>
        <taxon>Dendrobiinae</taxon>
        <taxon>Dendrobium</taxon>
    </lineage>
</organism>
<dbReference type="Proteomes" id="UP000775213">
    <property type="component" value="Unassembled WGS sequence"/>
</dbReference>
<accession>A0AAV7H7R9</accession>
<dbReference type="AlphaFoldDB" id="A0AAV7H7R9"/>
<sequence length="146" mass="16389">MFLQMHVLPTHIRPYLFSPCILNGLGSLFGRPLKTDHATTCGSRPSIARVLVELDVTKYYLDWVWVGHENLGYVQAVIMEEFPSYCSHCKSLGHLKLECCSLNTIPPSKPLTGNEFVLPTTVELVNEKVDLDPLNEAVDVGFRKLC</sequence>
<evidence type="ECO:0000313" key="1">
    <source>
        <dbReference type="EMBL" id="KAH0464936.1"/>
    </source>
</evidence>
<evidence type="ECO:0000313" key="2">
    <source>
        <dbReference type="Proteomes" id="UP000775213"/>
    </source>
</evidence>
<dbReference type="PANTHER" id="PTHR31286:SF180">
    <property type="entry name" value="OS10G0362600 PROTEIN"/>
    <property type="match status" value="1"/>
</dbReference>
<evidence type="ECO:0008006" key="3">
    <source>
        <dbReference type="Google" id="ProtNLM"/>
    </source>
</evidence>
<comment type="caution">
    <text evidence="1">The sequence shown here is derived from an EMBL/GenBank/DDBJ whole genome shotgun (WGS) entry which is preliminary data.</text>
</comment>
<gene>
    <name evidence="1" type="ORF">IEQ34_005039</name>
</gene>
<keyword evidence="2" id="KW-1185">Reference proteome</keyword>
<proteinExistence type="predicted"/>
<dbReference type="InterPro" id="IPR040256">
    <property type="entry name" value="At4g02000-like"/>
</dbReference>
<reference evidence="1 2" key="1">
    <citation type="journal article" date="2021" name="Hortic Res">
        <title>Chromosome-scale assembly of the Dendrobium chrysotoxum genome enhances the understanding of orchid evolution.</title>
        <authorList>
            <person name="Zhang Y."/>
            <person name="Zhang G.Q."/>
            <person name="Zhang D."/>
            <person name="Liu X.D."/>
            <person name="Xu X.Y."/>
            <person name="Sun W.H."/>
            <person name="Yu X."/>
            <person name="Zhu X."/>
            <person name="Wang Z.W."/>
            <person name="Zhao X."/>
            <person name="Zhong W.Y."/>
            <person name="Chen H."/>
            <person name="Yin W.L."/>
            <person name="Huang T."/>
            <person name="Niu S.C."/>
            <person name="Liu Z.J."/>
        </authorList>
    </citation>
    <scope>NUCLEOTIDE SEQUENCE [LARGE SCALE GENOMIC DNA]</scope>
    <source>
        <strain evidence="1">Lindl</strain>
    </source>
</reference>
<name>A0AAV7H7R9_DENCH</name>